<organism evidence="2 3">
    <name type="scientific">Aspergillus keveii</name>
    <dbReference type="NCBI Taxonomy" id="714993"/>
    <lineage>
        <taxon>Eukaryota</taxon>
        <taxon>Fungi</taxon>
        <taxon>Dikarya</taxon>
        <taxon>Ascomycota</taxon>
        <taxon>Pezizomycotina</taxon>
        <taxon>Eurotiomycetes</taxon>
        <taxon>Eurotiomycetidae</taxon>
        <taxon>Eurotiales</taxon>
        <taxon>Aspergillaceae</taxon>
        <taxon>Aspergillus</taxon>
        <taxon>Aspergillus subgen. Nidulantes</taxon>
    </lineage>
</organism>
<name>A0ABR4G5J7_9EURO</name>
<evidence type="ECO:0000313" key="2">
    <source>
        <dbReference type="EMBL" id="KAL2794304.1"/>
    </source>
</evidence>
<comment type="caution">
    <text evidence="2">The sequence shown here is derived from an EMBL/GenBank/DDBJ whole genome shotgun (WGS) entry which is preliminary data.</text>
</comment>
<sequence>MKTLLFPFCCQWASLSGTVWYGTLHRSLLSRYQMRKSLLSISIALGVHDRQTCAEFAPSFVLCGFSGQRVTMVVRSSQRWQQTQQQGRPEEANKMSKSGARFRNTGPWENFPLPLLSPSIPHEDSLPFCRVRVALVNFARPSLFYARFSCSDLLRNRQKLEHFGQDNDKRHYRSYRLSLLFGRFCITNPVWRTALGHSCRDREHDI</sequence>
<proteinExistence type="predicted"/>
<evidence type="ECO:0008006" key="4">
    <source>
        <dbReference type="Google" id="ProtNLM"/>
    </source>
</evidence>
<protein>
    <recommendedName>
        <fullName evidence="4">Secreted protein</fullName>
    </recommendedName>
</protein>
<gene>
    <name evidence="2" type="ORF">BJX66DRAFT_304039</name>
</gene>
<dbReference type="EMBL" id="JBFTWV010000046">
    <property type="protein sequence ID" value="KAL2794304.1"/>
    <property type="molecule type" value="Genomic_DNA"/>
</dbReference>
<keyword evidence="3" id="KW-1185">Reference proteome</keyword>
<dbReference type="Proteomes" id="UP001610563">
    <property type="component" value="Unassembled WGS sequence"/>
</dbReference>
<evidence type="ECO:0000313" key="3">
    <source>
        <dbReference type="Proteomes" id="UP001610563"/>
    </source>
</evidence>
<accession>A0ABR4G5J7</accession>
<reference evidence="2 3" key="1">
    <citation type="submission" date="2024-07" db="EMBL/GenBank/DDBJ databases">
        <title>Section-level genome sequencing and comparative genomics of Aspergillus sections Usti and Cavernicolus.</title>
        <authorList>
            <consortium name="Lawrence Berkeley National Laboratory"/>
            <person name="Nybo J.L."/>
            <person name="Vesth T.C."/>
            <person name="Theobald S."/>
            <person name="Frisvad J.C."/>
            <person name="Larsen T.O."/>
            <person name="Kjaerboelling I."/>
            <person name="Rothschild-Mancinelli K."/>
            <person name="Lyhne E.K."/>
            <person name="Kogle M.E."/>
            <person name="Barry K."/>
            <person name="Clum A."/>
            <person name="Na H."/>
            <person name="Ledsgaard L."/>
            <person name="Lin J."/>
            <person name="Lipzen A."/>
            <person name="Kuo A."/>
            <person name="Riley R."/>
            <person name="Mondo S."/>
            <person name="Labutti K."/>
            <person name="Haridas S."/>
            <person name="Pangalinan J."/>
            <person name="Salamov A.A."/>
            <person name="Simmons B.A."/>
            <person name="Magnuson J.K."/>
            <person name="Chen J."/>
            <person name="Drula E."/>
            <person name="Henrissat B."/>
            <person name="Wiebenga A."/>
            <person name="Lubbers R.J."/>
            <person name="Gomes A.C."/>
            <person name="Makela M.R."/>
            <person name="Stajich J."/>
            <person name="Grigoriev I.V."/>
            <person name="Mortensen U.H."/>
            <person name="De Vries R.P."/>
            <person name="Baker S.E."/>
            <person name="Andersen M.R."/>
        </authorList>
    </citation>
    <scope>NUCLEOTIDE SEQUENCE [LARGE SCALE GENOMIC DNA]</scope>
    <source>
        <strain evidence="2 3">CBS 209.92</strain>
    </source>
</reference>
<evidence type="ECO:0000256" key="1">
    <source>
        <dbReference type="SAM" id="MobiDB-lite"/>
    </source>
</evidence>
<feature type="region of interest" description="Disordered" evidence="1">
    <location>
        <begin position="78"/>
        <end position="99"/>
    </location>
</feature>